<dbReference type="RefSeq" id="WP_254154301.1">
    <property type="nucleotide sequence ID" value="NZ_JAHESD010000029.1"/>
</dbReference>
<reference evidence="2 3" key="1">
    <citation type="submission" date="2021-05" db="EMBL/GenBank/DDBJ databases">
        <title>A Polyphasic approach of four new species of the genus Ohtaekwangia: Ohtaekwangia histidinii sp. nov., Ohtaekwangia cretensis sp. nov., Ohtaekwangia indiensis sp. nov., Ohtaekwangia reichenbachii sp. nov. from diverse environment.</title>
        <authorList>
            <person name="Octaviana S."/>
        </authorList>
    </citation>
    <scope>NUCLEOTIDE SEQUENCE [LARGE SCALE GENOMIC DNA]</scope>
    <source>
        <strain evidence="2 3">PWU20</strain>
    </source>
</reference>
<name>A0ABS5VSL6_9BACT</name>
<keyword evidence="3" id="KW-1185">Reference proteome</keyword>
<accession>A0ABS5VSL6</accession>
<evidence type="ECO:0000313" key="2">
    <source>
        <dbReference type="EMBL" id="MBT1704346.1"/>
    </source>
</evidence>
<keyword evidence="1" id="KW-0472">Membrane</keyword>
<dbReference type="Proteomes" id="UP000772618">
    <property type="component" value="Unassembled WGS sequence"/>
</dbReference>
<dbReference type="EMBL" id="JAHESD010000029">
    <property type="protein sequence ID" value="MBT1704346.1"/>
    <property type="molecule type" value="Genomic_DNA"/>
</dbReference>
<organism evidence="2 3">
    <name type="scientific">Chryseosolibacter indicus</name>
    <dbReference type="NCBI Taxonomy" id="2782351"/>
    <lineage>
        <taxon>Bacteria</taxon>
        <taxon>Pseudomonadati</taxon>
        <taxon>Bacteroidota</taxon>
        <taxon>Cytophagia</taxon>
        <taxon>Cytophagales</taxon>
        <taxon>Chryseotaleaceae</taxon>
        <taxon>Chryseosolibacter</taxon>
    </lineage>
</organism>
<evidence type="ECO:0008006" key="4">
    <source>
        <dbReference type="Google" id="ProtNLM"/>
    </source>
</evidence>
<feature type="transmembrane region" description="Helical" evidence="1">
    <location>
        <begin position="40"/>
        <end position="61"/>
    </location>
</feature>
<protein>
    <recommendedName>
        <fullName evidence="4">PH domain-containing protein</fullName>
    </recommendedName>
</protein>
<evidence type="ECO:0000256" key="1">
    <source>
        <dbReference type="SAM" id="Phobius"/>
    </source>
</evidence>
<proteinExistence type="predicted"/>
<keyword evidence="1" id="KW-1133">Transmembrane helix</keyword>
<feature type="transmembrane region" description="Helical" evidence="1">
    <location>
        <begin position="12"/>
        <end position="34"/>
    </location>
</feature>
<comment type="caution">
    <text evidence="2">The sequence shown here is derived from an EMBL/GenBank/DDBJ whole genome shotgun (WGS) entry which is preliminary data.</text>
</comment>
<keyword evidence="1" id="KW-0812">Transmembrane</keyword>
<sequence length="150" mass="17689">MIEASPVKYYLAKYFFLAFAFIQWIVGAIILFRFEFNSKVFFVSLIFAALGLISLYVFYFINDKIRRVAIGKNKIVVIEGDRNVRFGWPEVKSLRIIPFLNLYRLKIKGKRNCIYFFPSRQIDPAFGLLTKDTSKMGEIVKKRKREFGFE</sequence>
<gene>
    <name evidence="2" type="ORF">KK060_13710</name>
</gene>
<evidence type="ECO:0000313" key="3">
    <source>
        <dbReference type="Proteomes" id="UP000772618"/>
    </source>
</evidence>